<sequence length="152" mass="16452">MEKVSKFAGVDAGQFPNSGQVKTLQNRAISSRKSLTMGVNSILAACVFASFTAAVVALQCYQCGQYNDGVGSITPCINETHMELKECPSLDHVYCIKYVSEGSTVRDCVEKCTEKENWGTKTFCCTEPGCNGAFMKSSSLLVMVILTTLVIH</sequence>
<keyword evidence="3" id="KW-1185">Reference proteome</keyword>
<evidence type="ECO:0000256" key="1">
    <source>
        <dbReference type="SAM" id="Phobius"/>
    </source>
</evidence>
<dbReference type="Proteomes" id="UP000007266">
    <property type="component" value="Linkage group 9"/>
</dbReference>
<organism evidence="2 3">
    <name type="scientific">Tribolium castaneum</name>
    <name type="common">Red flour beetle</name>
    <dbReference type="NCBI Taxonomy" id="7070"/>
    <lineage>
        <taxon>Eukaryota</taxon>
        <taxon>Metazoa</taxon>
        <taxon>Ecdysozoa</taxon>
        <taxon>Arthropoda</taxon>
        <taxon>Hexapoda</taxon>
        <taxon>Insecta</taxon>
        <taxon>Pterygota</taxon>
        <taxon>Neoptera</taxon>
        <taxon>Endopterygota</taxon>
        <taxon>Coleoptera</taxon>
        <taxon>Polyphaga</taxon>
        <taxon>Cucujiformia</taxon>
        <taxon>Tenebrionidae</taxon>
        <taxon>Tenebrionidae incertae sedis</taxon>
        <taxon>Tribolium</taxon>
    </lineage>
</organism>
<keyword evidence="1" id="KW-1133">Transmembrane helix</keyword>
<reference evidence="2 3" key="1">
    <citation type="journal article" date="2008" name="Nature">
        <title>The genome of the model beetle and pest Tribolium castaneum.</title>
        <authorList>
            <consortium name="Tribolium Genome Sequencing Consortium"/>
            <person name="Richards S."/>
            <person name="Gibbs R.A."/>
            <person name="Weinstock G.M."/>
            <person name="Brown S.J."/>
            <person name="Denell R."/>
            <person name="Beeman R.W."/>
            <person name="Gibbs R."/>
            <person name="Beeman R.W."/>
            <person name="Brown S.J."/>
            <person name="Bucher G."/>
            <person name="Friedrich M."/>
            <person name="Grimmelikhuijzen C.J."/>
            <person name="Klingler M."/>
            <person name="Lorenzen M."/>
            <person name="Richards S."/>
            <person name="Roth S."/>
            <person name="Schroder R."/>
            <person name="Tautz D."/>
            <person name="Zdobnov E.M."/>
            <person name="Muzny D."/>
            <person name="Gibbs R.A."/>
            <person name="Weinstock G.M."/>
            <person name="Attaway T."/>
            <person name="Bell S."/>
            <person name="Buhay C.J."/>
            <person name="Chandrabose M.N."/>
            <person name="Chavez D."/>
            <person name="Clerk-Blankenburg K.P."/>
            <person name="Cree A."/>
            <person name="Dao M."/>
            <person name="Davis C."/>
            <person name="Chacko J."/>
            <person name="Dinh H."/>
            <person name="Dugan-Rocha S."/>
            <person name="Fowler G."/>
            <person name="Garner T.T."/>
            <person name="Garnes J."/>
            <person name="Gnirke A."/>
            <person name="Hawes A."/>
            <person name="Hernandez J."/>
            <person name="Hines S."/>
            <person name="Holder M."/>
            <person name="Hume J."/>
            <person name="Jhangiani S.N."/>
            <person name="Joshi V."/>
            <person name="Khan Z.M."/>
            <person name="Jackson L."/>
            <person name="Kovar C."/>
            <person name="Kowis A."/>
            <person name="Lee S."/>
            <person name="Lewis L.R."/>
            <person name="Margolis J."/>
            <person name="Morgan M."/>
            <person name="Nazareth L.V."/>
            <person name="Nguyen N."/>
            <person name="Okwuonu G."/>
            <person name="Parker D."/>
            <person name="Richards S."/>
            <person name="Ruiz S.J."/>
            <person name="Santibanez J."/>
            <person name="Savard J."/>
            <person name="Scherer S.E."/>
            <person name="Schneider B."/>
            <person name="Sodergren E."/>
            <person name="Tautz D."/>
            <person name="Vattahil S."/>
            <person name="Villasana D."/>
            <person name="White C.S."/>
            <person name="Wright R."/>
            <person name="Park Y."/>
            <person name="Beeman R.W."/>
            <person name="Lord J."/>
            <person name="Oppert B."/>
            <person name="Lorenzen M."/>
            <person name="Brown S."/>
            <person name="Wang L."/>
            <person name="Savard J."/>
            <person name="Tautz D."/>
            <person name="Richards S."/>
            <person name="Weinstock G."/>
            <person name="Gibbs R.A."/>
            <person name="Liu Y."/>
            <person name="Worley K."/>
            <person name="Weinstock G."/>
            <person name="Elsik C.G."/>
            <person name="Reese J.T."/>
            <person name="Elhaik E."/>
            <person name="Landan G."/>
            <person name="Graur D."/>
            <person name="Arensburger P."/>
            <person name="Atkinson P."/>
            <person name="Beeman R.W."/>
            <person name="Beidler J."/>
            <person name="Brown S.J."/>
            <person name="Demuth J.P."/>
            <person name="Drury D.W."/>
            <person name="Du Y.Z."/>
            <person name="Fujiwara H."/>
            <person name="Lorenzen M."/>
            <person name="Maselli V."/>
            <person name="Osanai M."/>
            <person name="Park Y."/>
            <person name="Robertson H.M."/>
            <person name="Tu Z."/>
            <person name="Wang J.J."/>
            <person name="Wang S."/>
            <person name="Richards S."/>
            <person name="Song H."/>
            <person name="Zhang L."/>
            <person name="Sodergren E."/>
            <person name="Werner D."/>
            <person name="Stanke M."/>
            <person name="Morgenstern B."/>
            <person name="Solovyev V."/>
            <person name="Kosarev P."/>
            <person name="Brown G."/>
            <person name="Chen H.C."/>
            <person name="Ermolaeva O."/>
            <person name="Hlavina W."/>
            <person name="Kapustin Y."/>
            <person name="Kiryutin B."/>
            <person name="Kitts P."/>
            <person name="Maglott D."/>
            <person name="Pruitt K."/>
            <person name="Sapojnikov V."/>
            <person name="Souvorov A."/>
            <person name="Mackey A.J."/>
            <person name="Waterhouse R.M."/>
            <person name="Wyder S."/>
            <person name="Zdobnov E.M."/>
            <person name="Zdobnov E.M."/>
            <person name="Wyder S."/>
            <person name="Kriventseva E.V."/>
            <person name="Kadowaki T."/>
            <person name="Bork P."/>
            <person name="Aranda M."/>
            <person name="Bao R."/>
            <person name="Beermann A."/>
            <person name="Berns N."/>
            <person name="Bolognesi R."/>
            <person name="Bonneton F."/>
            <person name="Bopp D."/>
            <person name="Brown S.J."/>
            <person name="Bucher G."/>
            <person name="Butts T."/>
            <person name="Chaumot A."/>
            <person name="Denell R.E."/>
            <person name="Ferrier D.E."/>
            <person name="Friedrich M."/>
            <person name="Gordon C.M."/>
            <person name="Jindra M."/>
            <person name="Klingler M."/>
            <person name="Lan Q."/>
            <person name="Lattorff H.M."/>
            <person name="Laudet V."/>
            <person name="von Levetsow C."/>
            <person name="Liu Z."/>
            <person name="Lutz R."/>
            <person name="Lynch J.A."/>
            <person name="da Fonseca R.N."/>
            <person name="Posnien N."/>
            <person name="Reuter R."/>
            <person name="Roth S."/>
            <person name="Savard J."/>
            <person name="Schinko J.B."/>
            <person name="Schmitt C."/>
            <person name="Schoppmeier M."/>
            <person name="Schroder R."/>
            <person name="Shippy T.D."/>
            <person name="Simonnet F."/>
            <person name="Marques-Souza H."/>
            <person name="Tautz D."/>
            <person name="Tomoyasu Y."/>
            <person name="Trauner J."/>
            <person name="Van der Zee M."/>
            <person name="Vervoort M."/>
            <person name="Wittkopp N."/>
            <person name="Wimmer E.A."/>
            <person name="Yang X."/>
            <person name="Jones A.K."/>
            <person name="Sattelle D.B."/>
            <person name="Ebert P.R."/>
            <person name="Nelson D."/>
            <person name="Scott J.G."/>
            <person name="Beeman R.W."/>
            <person name="Muthukrishnan S."/>
            <person name="Kramer K.J."/>
            <person name="Arakane Y."/>
            <person name="Beeman R.W."/>
            <person name="Zhu Q."/>
            <person name="Hogenkamp D."/>
            <person name="Dixit R."/>
            <person name="Oppert B."/>
            <person name="Jiang H."/>
            <person name="Zou Z."/>
            <person name="Marshall J."/>
            <person name="Elpidina E."/>
            <person name="Vinokurov K."/>
            <person name="Oppert C."/>
            <person name="Zou Z."/>
            <person name="Evans J."/>
            <person name="Lu Z."/>
            <person name="Zhao P."/>
            <person name="Sumathipala N."/>
            <person name="Altincicek B."/>
            <person name="Vilcinskas A."/>
            <person name="Williams M."/>
            <person name="Hultmark D."/>
            <person name="Hetru C."/>
            <person name="Jiang H."/>
            <person name="Grimmelikhuijzen C.J."/>
            <person name="Hauser F."/>
            <person name="Cazzamali G."/>
            <person name="Williamson M."/>
            <person name="Park Y."/>
            <person name="Li B."/>
            <person name="Tanaka Y."/>
            <person name="Predel R."/>
            <person name="Neupert S."/>
            <person name="Schachtner J."/>
            <person name="Verleyen P."/>
            <person name="Raible F."/>
            <person name="Bork P."/>
            <person name="Friedrich M."/>
            <person name="Walden K.K."/>
            <person name="Robertson H.M."/>
            <person name="Angeli S."/>
            <person name="Foret S."/>
            <person name="Bucher G."/>
            <person name="Schuetz S."/>
            <person name="Maleszka R."/>
            <person name="Wimmer E.A."/>
            <person name="Beeman R.W."/>
            <person name="Lorenzen M."/>
            <person name="Tomoyasu Y."/>
            <person name="Miller S.C."/>
            <person name="Grossmann D."/>
            <person name="Bucher G."/>
        </authorList>
    </citation>
    <scope>NUCLEOTIDE SEQUENCE [LARGE SCALE GENOMIC DNA]</scope>
    <source>
        <strain evidence="2 3">Georgia GA2</strain>
    </source>
</reference>
<dbReference type="AlphaFoldDB" id="A0A139WBH1"/>
<keyword evidence="1" id="KW-0472">Membrane</keyword>
<feature type="transmembrane region" description="Helical" evidence="1">
    <location>
        <begin position="37"/>
        <end position="58"/>
    </location>
</feature>
<gene>
    <name evidence="2" type="primary">AUGUSTUS-3.0.2_11916</name>
    <name evidence="2" type="ORF">TcasGA2_TC011916</name>
</gene>
<accession>A0A139WBH1</accession>
<dbReference type="FunCoup" id="A0A139WBH1">
    <property type="interactions" value="7"/>
</dbReference>
<evidence type="ECO:0000313" key="3">
    <source>
        <dbReference type="Proteomes" id="UP000007266"/>
    </source>
</evidence>
<protein>
    <submittedName>
        <fullName evidence="2">Uncharacterized protein</fullName>
    </submittedName>
</protein>
<dbReference type="EMBL" id="KQ971372">
    <property type="protein sequence ID" value="KYB25279.1"/>
    <property type="molecule type" value="Genomic_DNA"/>
</dbReference>
<proteinExistence type="predicted"/>
<name>A0A139WBH1_TRICA</name>
<reference evidence="2 3" key="2">
    <citation type="journal article" date="2010" name="Nucleic Acids Res.">
        <title>BeetleBase in 2010: revisions to provide comprehensive genomic information for Tribolium castaneum.</title>
        <authorList>
            <person name="Kim H.S."/>
            <person name="Murphy T."/>
            <person name="Xia J."/>
            <person name="Caragea D."/>
            <person name="Park Y."/>
            <person name="Beeman R.W."/>
            <person name="Lorenzen M.D."/>
            <person name="Butcher S."/>
            <person name="Manak J.R."/>
            <person name="Brown S.J."/>
        </authorList>
    </citation>
    <scope>GENOME REANNOTATION</scope>
    <source>
        <strain evidence="2 3">Georgia GA2</strain>
    </source>
</reference>
<keyword evidence="1" id="KW-0812">Transmembrane</keyword>
<dbReference type="InParanoid" id="A0A139WBH1"/>
<evidence type="ECO:0000313" key="2">
    <source>
        <dbReference type="EMBL" id="KYB25279.1"/>
    </source>
</evidence>